<dbReference type="PANTHER" id="PTHR24148">
    <property type="entry name" value="ANKYRIN REPEAT DOMAIN-CONTAINING PROTEIN 39 HOMOLOG-RELATED"/>
    <property type="match status" value="1"/>
</dbReference>
<evidence type="ECO:0000313" key="3">
    <source>
        <dbReference type="Proteomes" id="UP000829685"/>
    </source>
</evidence>
<evidence type="ECO:0000313" key="2">
    <source>
        <dbReference type="EMBL" id="KAI1879051.1"/>
    </source>
</evidence>
<keyword evidence="3" id="KW-1185">Reference proteome</keyword>
<feature type="domain" description="Heterokaryon incompatibility" evidence="1">
    <location>
        <begin position="7"/>
        <end position="142"/>
    </location>
</feature>
<dbReference type="Pfam" id="PF06985">
    <property type="entry name" value="HET"/>
    <property type="match status" value="1"/>
</dbReference>
<comment type="caution">
    <text evidence="2">The sequence shown here is derived from an EMBL/GenBank/DDBJ whole genome shotgun (WGS) entry which is preliminary data.</text>
</comment>
<name>A0A9P9WTI3_9PEZI</name>
<organism evidence="2 3">
    <name type="scientific">Neoarthrinium moseri</name>
    <dbReference type="NCBI Taxonomy" id="1658444"/>
    <lineage>
        <taxon>Eukaryota</taxon>
        <taxon>Fungi</taxon>
        <taxon>Dikarya</taxon>
        <taxon>Ascomycota</taxon>
        <taxon>Pezizomycotina</taxon>
        <taxon>Sordariomycetes</taxon>
        <taxon>Xylariomycetidae</taxon>
        <taxon>Amphisphaeriales</taxon>
        <taxon>Apiosporaceae</taxon>
        <taxon>Neoarthrinium</taxon>
    </lineage>
</organism>
<reference evidence="2" key="1">
    <citation type="submission" date="2021-03" db="EMBL/GenBank/DDBJ databases">
        <title>Revisited historic fungal species revealed as producer of novel bioactive compounds through whole genome sequencing and comparative genomics.</title>
        <authorList>
            <person name="Vignolle G.A."/>
            <person name="Hochenegger N."/>
            <person name="Mach R.L."/>
            <person name="Mach-Aigner A.R."/>
            <person name="Javad Rahimi M."/>
            <person name="Salim K.A."/>
            <person name="Chan C.M."/>
            <person name="Lim L.B.L."/>
            <person name="Cai F."/>
            <person name="Druzhinina I.S."/>
            <person name="U'Ren J.M."/>
            <person name="Derntl C."/>
        </authorList>
    </citation>
    <scope>NUCLEOTIDE SEQUENCE</scope>
    <source>
        <strain evidence="2">TUCIM 5799</strain>
    </source>
</reference>
<dbReference type="Proteomes" id="UP000829685">
    <property type="component" value="Unassembled WGS sequence"/>
</dbReference>
<proteinExistence type="predicted"/>
<accession>A0A9P9WTI3</accession>
<dbReference type="AlphaFoldDB" id="A0A9P9WTI3"/>
<sequence length="170" mass="19756">MSSSPKYTALSYAWGERKASRAILCEDQCIRITLNLYRALAHLRHPSDPVDLWADAVCLNQKDDIEKTRQVRSMRTIFMGAKNVIVWLGPDPRQVAKGVFQTLSAMATRDFEDPLPLEDIFWRDAERLFTKHWFRRLWCLQEIVLVTEAEVLWGAEAMSWRILGKTATWT</sequence>
<dbReference type="PANTHER" id="PTHR24148:SF64">
    <property type="entry name" value="HETEROKARYON INCOMPATIBILITY DOMAIN-CONTAINING PROTEIN"/>
    <property type="match status" value="1"/>
</dbReference>
<gene>
    <name evidence="2" type="ORF">JX265_003228</name>
</gene>
<protein>
    <recommendedName>
        <fullName evidence="1">Heterokaryon incompatibility domain-containing protein</fullName>
    </recommendedName>
</protein>
<dbReference type="EMBL" id="JAFIMR010000005">
    <property type="protein sequence ID" value="KAI1879051.1"/>
    <property type="molecule type" value="Genomic_DNA"/>
</dbReference>
<dbReference type="InterPro" id="IPR052895">
    <property type="entry name" value="HetReg/Transcr_Mod"/>
</dbReference>
<evidence type="ECO:0000259" key="1">
    <source>
        <dbReference type="Pfam" id="PF06985"/>
    </source>
</evidence>
<dbReference type="InterPro" id="IPR010730">
    <property type="entry name" value="HET"/>
</dbReference>